<sequence>MVISSLVVDAVPGTEDAIAQSLAAIDGVEVHNREENRLVVTIEAETVDASHAVASSFIEIDGVMNINLVYANFEDDPSLRKA</sequence>
<accession>A0ABM7WJ13</accession>
<comment type="subunit">
    <text evidence="1">Interacts with the cytoplasmic NapA precursor.</text>
</comment>
<reference evidence="2 3" key="1">
    <citation type="submission" date="2022-01" db="EMBL/GenBank/DDBJ databases">
        <title>Novel bile acid biosynthetic pathways are enriched in the microbiome of centenarians.</title>
        <authorList>
            <person name="Sato Y."/>
            <person name="Atarashi K."/>
            <person name="Plichta R.D."/>
            <person name="Arai Y."/>
            <person name="Sasajima S."/>
            <person name="Kearney M.S."/>
            <person name="Suda W."/>
            <person name="Takeshita K."/>
            <person name="Sasaki T."/>
            <person name="Okamoto S."/>
            <person name="Skelly N.A."/>
            <person name="Okamura Y."/>
            <person name="Vlamakis H."/>
            <person name="Li Y."/>
            <person name="Tanoue T."/>
            <person name="Takei H."/>
            <person name="Nittono H."/>
            <person name="Narushima S."/>
            <person name="Irie J."/>
            <person name="Itoh H."/>
            <person name="Moriya K."/>
            <person name="Sugiura Y."/>
            <person name="Suematsu M."/>
            <person name="Moritoki N."/>
            <person name="Shibata S."/>
            <person name="Littman R.D."/>
            <person name="Fischbach A.M."/>
            <person name="Uwamino Y."/>
            <person name="Inoue T."/>
            <person name="Honda A."/>
            <person name="Hattori M."/>
            <person name="Murai T."/>
            <person name="Xavier J.R."/>
            <person name="Hirose N."/>
            <person name="Honda K."/>
        </authorList>
    </citation>
    <scope>NUCLEOTIDE SEQUENCE [LARGE SCALE GENOMIC DNA]</scope>
    <source>
        <strain evidence="2 3">CE91-St30</strain>
    </source>
</reference>
<dbReference type="InterPro" id="IPR005623">
    <property type="entry name" value="Chaperone_NapD_NO3_reduct"/>
</dbReference>
<organism evidence="2 3">
    <name type="scientific">Raoultibacter timonensis</name>
    <dbReference type="NCBI Taxonomy" id="1907662"/>
    <lineage>
        <taxon>Bacteria</taxon>
        <taxon>Bacillati</taxon>
        <taxon>Actinomycetota</taxon>
        <taxon>Coriobacteriia</taxon>
        <taxon>Eggerthellales</taxon>
        <taxon>Eggerthellaceae</taxon>
        <taxon>Raoultibacter</taxon>
    </lineage>
</organism>
<dbReference type="HAMAP" id="MF_02200">
    <property type="entry name" value="NapD"/>
    <property type="match status" value="1"/>
</dbReference>
<keyword evidence="3" id="KW-1185">Reference proteome</keyword>
<evidence type="ECO:0000313" key="2">
    <source>
        <dbReference type="EMBL" id="BDE96303.1"/>
    </source>
</evidence>
<name>A0ABM7WJ13_9ACTN</name>
<evidence type="ECO:0000256" key="1">
    <source>
        <dbReference type="HAMAP-Rule" id="MF_02200"/>
    </source>
</evidence>
<gene>
    <name evidence="1" type="primary">napD</name>
    <name evidence="2" type="ORF">CE91St30_16360</name>
</gene>
<dbReference type="RefSeq" id="WP_102378180.1">
    <property type="nucleotide sequence ID" value="NZ_AP025564.1"/>
</dbReference>
<evidence type="ECO:0000313" key="3">
    <source>
        <dbReference type="Proteomes" id="UP001320544"/>
    </source>
</evidence>
<comment type="similarity">
    <text evidence="1">Belongs to the NapD family.</text>
</comment>
<dbReference type="EMBL" id="AP025564">
    <property type="protein sequence ID" value="BDE96303.1"/>
    <property type="molecule type" value="Genomic_DNA"/>
</dbReference>
<protein>
    <recommendedName>
        <fullName evidence="1">Chaperone NapD</fullName>
    </recommendedName>
    <alternativeName>
        <fullName evidence="1">NapA signal peptide-binding chaperone NapD</fullName>
    </alternativeName>
</protein>
<keyword evidence="1" id="KW-0963">Cytoplasm</keyword>
<dbReference type="Pfam" id="PF03927">
    <property type="entry name" value="NapD"/>
    <property type="match status" value="1"/>
</dbReference>
<comment type="function">
    <text evidence="1">Chaperone for NapA, the catalytic subunit of the periplasmic nitrate reductase. It binds directly and specifically to the twin-arginine signal peptide of NapA, preventing premature interaction with the Tat translocase and premature export.</text>
</comment>
<dbReference type="Proteomes" id="UP001320544">
    <property type="component" value="Chromosome"/>
</dbReference>
<proteinExistence type="inferred from homology"/>
<comment type="subcellular location">
    <subcellularLocation>
        <location evidence="1">Cytoplasm</location>
    </subcellularLocation>
</comment>
<keyword evidence="1" id="KW-0143">Chaperone</keyword>
<dbReference type="Gene3D" id="3.30.70.920">
    <property type="match status" value="1"/>
</dbReference>